<keyword evidence="10" id="KW-1185">Reference proteome</keyword>
<dbReference type="Proteomes" id="UP001529510">
    <property type="component" value="Unassembled WGS sequence"/>
</dbReference>
<keyword evidence="6" id="KW-0067">ATP-binding</keyword>
<evidence type="ECO:0000256" key="6">
    <source>
        <dbReference type="ARBA" id="ARBA00022840"/>
    </source>
</evidence>
<evidence type="ECO:0000256" key="3">
    <source>
        <dbReference type="ARBA" id="ARBA00022679"/>
    </source>
</evidence>
<feature type="non-terminal residue" evidence="9">
    <location>
        <position position="1"/>
    </location>
</feature>
<evidence type="ECO:0000256" key="8">
    <source>
        <dbReference type="ARBA" id="ARBA00048679"/>
    </source>
</evidence>
<dbReference type="SUPFAM" id="SSF56112">
    <property type="entry name" value="Protein kinase-like (PK-like)"/>
    <property type="match status" value="1"/>
</dbReference>
<dbReference type="InterPro" id="IPR051138">
    <property type="entry name" value="PIM_Ser/Thr_kinase"/>
</dbReference>
<evidence type="ECO:0000256" key="7">
    <source>
        <dbReference type="ARBA" id="ARBA00047899"/>
    </source>
</evidence>
<comment type="caution">
    <text evidence="9">The sequence shown here is derived from an EMBL/GenBank/DDBJ whole genome shotgun (WGS) entry which is preliminary data.</text>
</comment>
<proteinExistence type="predicted"/>
<evidence type="ECO:0000313" key="10">
    <source>
        <dbReference type="Proteomes" id="UP001529510"/>
    </source>
</evidence>
<organism evidence="9 10">
    <name type="scientific">Cirrhinus mrigala</name>
    <name type="common">Mrigala</name>
    <dbReference type="NCBI Taxonomy" id="683832"/>
    <lineage>
        <taxon>Eukaryota</taxon>
        <taxon>Metazoa</taxon>
        <taxon>Chordata</taxon>
        <taxon>Craniata</taxon>
        <taxon>Vertebrata</taxon>
        <taxon>Euteleostomi</taxon>
        <taxon>Actinopterygii</taxon>
        <taxon>Neopterygii</taxon>
        <taxon>Teleostei</taxon>
        <taxon>Ostariophysi</taxon>
        <taxon>Cypriniformes</taxon>
        <taxon>Cyprinidae</taxon>
        <taxon>Labeoninae</taxon>
        <taxon>Labeonini</taxon>
        <taxon>Cirrhinus</taxon>
    </lineage>
</organism>
<keyword evidence="4" id="KW-0547">Nucleotide-binding</keyword>
<dbReference type="EC" id="2.7.11.1" evidence="1"/>
<evidence type="ECO:0000256" key="1">
    <source>
        <dbReference type="ARBA" id="ARBA00012513"/>
    </source>
</evidence>
<dbReference type="AlphaFoldDB" id="A0ABD0RI80"/>
<accession>A0ABD0RI80</accession>
<gene>
    <name evidence="9" type="ORF">M9458_005735</name>
</gene>
<dbReference type="GO" id="GO:0005524">
    <property type="term" value="F:ATP binding"/>
    <property type="evidence" value="ECO:0007669"/>
    <property type="project" value="UniProtKB-KW"/>
</dbReference>
<evidence type="ECO:0000256" key="4">
    <source>
        <dbReference type="ARBA" id="ARBA00022741"/>
    </source>
</evidence>
<keyword evidence="3" id="KW-0808">Transferase</keyword>
<comment type="catalytic activity">
    <reaction evidence="8">
        <text>L-seryl-[protein] + ATP = O-phospho-L-seryl-[protein] + ADP + H(+)</text>
        <dbReference type="Rhea" id="RHEA:17989"/>
        <dbReference type="Rhea" id="RHEA-COMP:9863"/>
        <dbReference type="Rhea" id="RHEA-COMP:11604"/>
        <dbReference type="ChEBI" id="CHEBI:15378"/>
        <dbReference type="ChEBI" id="CHEBI:29999"/>
        <dbReference type="ChEBI" id="CHEBI:30616"/>
        <dbReference type="ChEBI" id="CHEBI:83421"/>
        <dbReference type="ChEBI" id="CHEBI:456216"/>
        <dbReference type="EC" id="2.7.11.1"/>
    </reaction>
</comment>
<name>A0ABD0RI80_CIRMR</name>
<dbReference type="PANTHER" id="PTHR22984:SF11">
    <property type="entry name" value="AURORA KINASE-RELATED"/>
    <property type="match status" value="1"/>
</dbReference>
<keyword evidence="5" id="KW-0418">Kinase</keyword>
<sequence>FLMKGKYHAKPTTVWTLGFMLYEMLCGECPKPHDRHMISVNLWTRPGLSE</sequence>
<evidence type="ECO:0000256" key="2">
    <source>
        <dbReference type="ARBA" id="ARBA00022527"/>
    </source>
</evidence>
<protein>
    <recommendedName>
        <fullName evidence="1">non-specific serine/threonine protein kinase</fullName>
        <ecNumber evidence="1">2.7.11.1</ecNumber>
    </recommendedName>
</protein>
<dbReference type="PANTHER" id="PTHR22984">
    <property type="entry name" value="SERINE/THREONINE-PROTEIN KINASE PIM"/>
    <property type="match status" value="1"/>
</dbReference>
<reference evidence="9 10" key="1">
    <citation type="submission" date="2024-05" db="EMBL/GenBank/DDBJ databases">
        <title>Genome sequencing and assembly of Indian major carp, Cirrhinus mrigala (Hamilton, 1822).</title>
        <authorList>
            <person name="Mohindra V."/>
            <person name="Chowdhury L.M."/>
            <person name="Lal K."/>
            <person name="Jena J.K."/>
        </authorList>
    </citation>
    <scope>NUCLEOTIDE SEQUENCE [LARGE SCALE GENOMIC DNA]</scope>
    <source>
        <strain evidence="9">CM1030</strain>
        <tissue evidence="9">Blood</tissue>
    </source>
</reference>
<evidence type="ECO:0000313" key="9">
    <source>
        <dbReference type="EMBL" id="KAL0197195.1"/>
    </source>
</evidence>
<dbReference type="Gene3D" id="1.10.510.10">
    <property type="entry name" value="Transferase(Phosphotransferase) domain 1"/>
    <property type="match status" value="1"/>
</dbReference>
<feature type="non-terminal residue" evidence="9">
    <location>
        <position position="50"/>
    </location>
</feature>
<dbReference type="EMBL" id="JAMKFB020000003">
    <property type="protein sequence ID" value="KAL0197195.1"/>
    <property type="molecule type" value="Genomic_DNA"/>
</dbReference>
<comment type="catalytic activity">
    <reaction evidence="7">
        <text>L-threonyl-[protein] + ATP = O-phospho-L-threonyl-[protein] + ADP + H(+)</text>
        <dbReference type="Rhea" id="RHEA:46608"/>
        <dbReference type="Rhea" id="RHEA-COMP:11060"/>
        <dbReference type="Rhea" id="RHEA-COMP:11605"/>
        <dbReference type="ChEBI" id="CHEBI:15378"/>
        <dbReference type="ChEBI" id="CHEBI:30013"/>
        <dbReference type="ChEBI" id="CHEBI:30616"/>
        <dbReference type="ChEBI" id="CHEBI:61977"/>
        <dbReference type="ChEBI" id="CHEBI:456216"/>
        <dbReference type="EC" id="2.7.11.1"/>
    </reaction>
</comment>
<dbReference type="GO" id="GO:0004674">
    <property type="term" value="F:protein serine/threonine kinase activity"/>
    <property type="evidence" value="ECO:0007669"/>
    <property type="project" value="UniProtKB-KW"/>
</dbReference>
<dbReference type="InterPro" id="IPR011009">
    <property type="entry name" value="Kinase-like_dom_sf"/>
</dbReference>
<keyword evidence="2" id="KW-0723">Serine/threonine-protein kinase</keyword>
<evidence type="ECO:0000256" key="5">
    <source>
        <dbReference type="ARBA" id="ARBA00022777"/>
    </source>
</evidence>